<proteinExistence type="predicted"/>
<dbReference type="EMBL" id="CP111016">
    <property type="protein sequence ID" value="WAR04863.1"/>
    <property type="molecule type" value="Genomic_DNA"/>
</dbReference>
<feature type="signal peptide" evidence="1">
    <location>
        <begin position="1"/>
        <end position="30"/>
    </location>
</feature>
<accession>A0ABY7E4C8</accession>
<evidence type="ECO:0000313" key="3">
    <source>
        <dbReference type="Proteomes" id="UP001164746"/>
    </source>
</evidence>
<dbReference type="Proteomes" id="UP001164746">
    <property type="component" value="Chromosome 5"/>
</dbReference>
<feature type="chain" id="PRO_5046683304" evidence="1">
    <location>
        <begin position="31"/>
        <end position="127"/>
    </location>
</feature>
<keyword evidence="3" id="KW-1185">Reference proteome</keyword>
<protein>
    <submittedName>
        <fullName evidence="2">Uncharacterized protein</fullName>
    </submittedName>
</protein>
<gene>
    <name evidence="2" type="ORF">MAR_020232</name>
</gene>
<reference evidence="2" key="1">
    <citation type="submission" date="2022-11" db="EMBL/GenBank/DDBJ databases">
        <title>Centuries of genome instability and evolution in soft-shell clam transmissible cancer (bioRxiv).</title>
        <authorList>
            <person name="Hart S.F.M."/>
            <person name="Yonemitsu M.A."/>
            <person name="Giersch R.M."/>
            <person name="Beal B.F."/>
            <person name="Arriagada G."/>
            <person name="Davis B.W."/>
            <person name="Ostrander E.A."/>
            <person name="Goff S.P."/>
            <person name="Metzger M.J."/>
        </authorList>
    </citation>
    <scope>NUCLEOTIDE SEQUENCE</scope>
    <source>
        <strain evidence="2">MELC-2E11</strain>
        <tissue evidence="2">Siphon/mantle</tissue>
    </source>
</reference>
<organism evidence="2 3">
    <name type="scientific">Mya arenaria</name>
    <name type="common">Soft-shell clam</name>
    <dbReference type="NCBI Taxonomy" id="6604"/>
    <lineage>
        <taxon>Eukaryota</taxon>
        <taxon>Metazoa</taxon>
        <taxon>Spiralia</taxon>
        <taxon>Lophotrochozoa</taxon>
        <taxon>Mollusca</taxon>
        <taxon>Bivalvia</taxon>
        <taxon>Autobranchia</taxon>
        <taxon>Heteroconchia</taxon>
        <taxon>Euheterodonta</taxon>
        <taxon>Imparidentia</taxon>
        <taxon>Neoheterodontei</taxon>
        <taxon>Myida</taxon>
        <taxon>Myoidea</taxon>
        <taxon>Myidae</taxon>
        <taxon>Mya</taxon>
    </lineage>
</organism>
<evidence type="ECO:0000256" key="1">
    <source>
        <dbReference type="SAM" id="SignalP"/>
    </source>
</evidence>
<name>A0ABY7E4C8_MYAAR</name>
<sequence length="127" mass="13503">MADTSRLTSGDMSGLLVIVLWASLSIPCGALEVNMECFPDDTIVITNPDPGTWLSAYAEDSTNICTVTMAADMSTISLTGCKKDDNIVVSLSSSSGDSPTIIGGLDATIFIVHCKEDEHLYRRAGLR</sequence>
<keyword evidence="1" id="KW-0732">Signal</keyword>
<evidence type="ECO:0000313" key="2">
    <source>
        <dbReference type="EMBL" id="WAR04863.1"/>
    </source>
</evidence>